<evidence type="ECO:0008006" key="3">
    <source>
        <dbReference type="Google" id="ProtNLM"/>
    </source>
</evidence>
<dbReference type="Gene3D" id="3.10.20.860">
    <property type="match status" value="1"/>
</dbReference>
<organism evidence="1 2">
    <name type="scientific">Frankia canadensis</name>
    <dbReference type="NCBI Taxonomy" id="1836972"/>
    <lineage>
        <taxon>Bacteria</taxon>
        <taxon>Bacillati</taxon>
        <taxon>Actinomycetota</taxon>
        <taxon>Actinomycetes</taxon>
        <taxon>Frankiales</taxon>
        <taxon>Frankiaceae</taxon>
        <taxon>Frankia</taxon>
    </lineage>
</organism>
<dbReference type="NCBIfam" id="TIGR03831">
    <property type="entry name" value="YgiT_finger"/>
    <property type="match status" value="1"/>
</dbReference>
<keyword evidence="2" id="KW-1185">Reference proteome</keyword>
<dbReference type="Proteomes" id="UP000234331">
    <property type="component" value="Unassembled WGS sequence"/>
</dbReference>
<evidence type="ECO:0000313" key="2">
    <source>
        <dbReference type="Proteomes" id="UP000234331"/>
    </source>
</evidence>
<dbReference type="InterPro" id="IPR022453">
    <property type="entry name" value="Znf_MqsA-type"/>
</dbReference>
<sequence>MRCDECGNGEIRPGLKPKVVQRDGRVAVVTDIPVDECPSCGRTWLDGHVARRVDELFREMLAADLVAVRPYREAAAAA</sequence>
<protein>
    <recommendedName>
        <fullName evidence="3">YgiT-type zinc finger domain-containing protein</fullName>
    </recommendedName>
</protein>
<accession>A0A2I2KLZ2</accession>
<reference evidence="1 2" key="1">
    <citation type="submission" date="2017-06" db="EMBL/GenBank/DDBJ databases">
        <authorList>
            <person name="Kim H.J."/>
            <person name="Triplett B.A."/>
        </authorList>
    </citation>
    <scope>NUCLEOTIDE SEQUENCE [LARGE SCALE GENOMIC DNA]</scope>
    <source>
        <strain evidence="1">FRACA_ARgP5</strain>
    </source>
</reference>
<dbReference type="EMBL" id="FZMO01000057">
    <property type="protein sequence ID" value="SNQ46684.1"/>
    <property type="molecule type" value="Genomic_DNA"/>
</dbReference>
<dbReference type="AlphaFoldDB" id="A0A2I2KLZ2"/>
<dbReference type="RefSeq" id="WP_165818258.1">
    <property type="nucleotide sequence ID" value="NZ_FZMO01000057.1"/>
</dbReference>
<gene>
    <name evidence="1" type="ORF">FRACA_150055</name>
</gene>
<proteinExistence type="predicted"/>
<name>A0A2I2KLZ2_9ACTN</name>
<evidence type="ECO:0000313" key="1">
    <source>
        <dbReference type="EMBL" id="SNQ46684.1"/>
    </source>
</evidence>